<feature type="transmembrane region" description="Helical" evidence="7">
    <location>
        <begin position="259"/>
        <end position="286"/>
    </location>
</feature>
<name>A0ABW4R9Y7_9RHOB</name>
<dbReference type="HAMAP" id="MF_01147">
    <property type="entry name" value="Lgt"/>
    <property type="match status" value="1"/>
</dbReference>
<dbReference type="PANTHER" id="PTHR30589:SF0">
    <property type="entry name" value="PHOSPHATIDYLGLYCEROL--PROLIPOPROTEIN DIACYLGLYCERYL TRANSFERASE"/>
    <property type="match status" value="1"/>
</dbReference>
<dbReference type="PANTHER" id="PTHR30589">
    <property type="entry name" value="PROLIPOPROTEIN DIACYLGLYCERYL TRANSFERASE"/>
    <property type="match status" value="1"/>
</dbReference>
<keyword evidence="9" id="KW-1185">Reference proteome</keyword>
<keyword evidence="4 7" id="KW-0812">Transmembrane</keyword>
<reference evidence="9" key="1">
    <citation type="journal article" date="2019" name="Int. J. Syst. Evol. Microbiol.">
        <title>The Global Catalogue of Microorganisms (GCM) 10K type strain sequencing project: providing services to taxonomists for standard genome sequencing and annotation.</title>
        <authorList>
            <consortium name="The Broad Institute Genomics Platform"/>
            <consortium name="The Broad Institute Genome Sequencing Center for Infectious Disease"/>
            <person name="Wu L."/>
            <person name="Ma J."/>
        </authorList>
    </citation>
    <scope>NUCLEOTIDE SEQUENCE [LARGE SCALE GENOMIC DNA]</scope>
    <source>
        <strain evidence="9">CCUG 56029</strain>
    </source>
</reference>
<comment type="pathway">
    <text evidence="7">Protein modification; lipoprotein biosynthesis (diacylglyceryl transfer).</text>
</comment>
<comment type="subcellular location">
    <subcellularLocation>
        <location evidence="7">Cell membrane</location>
        <topology evidence="7">Multi-pass membrane protein</topology>
    </subcellularLocation>
</comment>
<evidence type="ECO:0000256" key="6">
    <source>
        <dbReference type="ARBA" id="ARBA00023136"/>
    </source>
</evidence>
<evidence type="ECO:0000256" key="2">
    <source>
        <dbReference type="ARBA" id="ARBA00022475"/>
    </source>
</evidence>
<keyword evidence="5 7" id="KW-1133">Transmembrane helix</keyword>
<feature type="transmembrane region" description="Helical" evidence="7">
    <location>
        <begin position="28"/>
        <end position="47"/>
    </location>
</feature>
<evidence type="ECO:0000256" key="7">
    <source>
        <dbReference type="HAMAP-Rule" id="MF_01147"/>
    </source>
</evidence>
<dbReference type="GO" id="GO:0008961">
    <property type="term" value="F:phosphatidylglycerol-prolipoprotein diacylglyceryl transferase activity"/>
    <property type="evidence" value="ECO:0007669"/>
    <property type="project" value="UniProtKB-EC"/>
</dbReference>
<gene>
    <name evidence="7 8" type="primary">lgt</name>
    <name evidence="8" type="ORF">ACFSCT_15175</name>
</gene>
<dbReference type="NCBIfam" id="TIGR00544">
    <property type="entry name" value="lgt"/>
    <property type="match status" value="1"/>
</dbReference>
<evidence type="ECO:0000256" key="3">
    <source>
        <dbReference type="ARBA" id="ARBA00022679"/>
    </source>
</evidence>
<protein>
    <recommendedName>
        <fullName evidence="7">Phosphatidylglycerol--prolipoprotein diacylglyceryl transferase</fullName>
        <ecNumber evidence="7">2.5.1.145</ecNumber>
    </recommendedName>
</protein>
<dbReference type="Proteomes" id="UP001597213">
    <property type="component" value="Unassembled WGS sequence"/>
</dbReference>
<keyword evidence="2 7" id="KW-1003">Cell membrane</keyword>
<evidence type="ECO:0000256" key="1">
    <source>
        <dbReference type="ARBA" id="ARBA00007150"/>
    </source>
</evidence>
<proteinExistence type="inferred from homology"/>
<feature type="transmembrane region" description="Helical" evidence="7">
    <location>
        <begin position="68"/>
        <end position="88"/>
    </location>
</feature>
<comment type="similarity">
    <text evidence="1 7">Belongs to the Lgt family.</text>
</comment>
<evidence type="ECO:0000313" key="8">
    <source>
        <dbReference type="EMBL" id="MFD1883062.1"/>
    </source>
</evidence>
<dbReference type="RefSeq" id="WP_379144086.1">
    <property type="nucleotide sequence ID" value="NZ_JBHUEN010000043.1"/>
</dbReference>
<dbReference type="PROSITE" id="PS01311">
    <property type="entry name" value="LGT"/>
    <property type="match status" value="1"/>
</dbReference>
<evidence type="ECO:0000256" key="5">
    <source>
        <dbReference type="ARBA" id="ARBA00022989"/>
    </source>
</evidence>
<comment type="caution">
    <text evidence="8">The sequence shown here is derived from an EMBL/GenBank/DDBJ whole genome shotgun (WGS) entry which is preliminary data.</text>
</comment>
<feature type="transmembrane region" description="Helical" evidence="7">
    <location>
        <begin position="108"/>
        <end position="125"/>
    </location>
</feature>
<comment type="function">
    <text evidence="7">Catalyzes the transfer of the diacylglyceryl group from phosphatidylglycerol to the sulfhydryl group of the N-terminal cysteine of a prolipoprotein, the first step in the formation of mature lipoproteins.</text>
</comment>
<keyword evidence="3 7" id="KW-0808">Transferase</keyword>
<evidence type="ECO:0000256" key="4">
    <source>
        <dbReference type="ARBA" id="ARBA00022692"/>
    </source>
</evidence>
<dbReference type="EC" id="2.5.1.145" evidence="7"/>
<dbReference type="InterPro" id="IPR001640">
    <property type="entry name" value="Lgt"/>
</dbReference>
<keyword evidence="6 7" id="KW-0472">Membrane</keyword>
<organism evidence="8 9">
    <name type="scientific">Paracoccus pacificus</name>
    <dbReference type="NCBI Taxonomy" id="1463598"/>
    <lineage>
        <taxon>Bacteria</taxon>
        <taxon>Pseudomonadati</taxon>
        <taxon>Pseudomonadota</taxon>
        <taxon>Alphaproteobacteria</taxon>
        <taxon>Rhodobacterales</taxon>
        <taxon>Paracoccaceae</taxon>
        <taxon>Paracoccus</taxon>
    </lineage>
</organism>
<feature type="binding site" evidence="7">
    <location>
        <position position="151"/>
    </location>
    <ligand>
        <name>a 1,2-diacyl-sn-glycero-3-phospho-(1'-sn-glycerol)</name>
        <dbReference type="ChEBI" id="CHEBI:64716"/>
    </ligand>
</feature>
<dbReference type="EMBL" id="JBHUEN010000043">
    <property type="protein sequence ID" value="MFD1883062.1"/>
    <property type="molecule type" value="Genomic_DNA"/>
</dbReference>
<dbReference type="Pfam" id="PF01790">
    <property type="entry name" value="LGT"/>
    <property type="match status" value="1"/>
</dbReference>
<comment type="catalytic activity">
    <reaction evidence="7">
        <text>L-cysteinyl-[prolipoprotein] + a 1,2-diacyl-sn-glycero-3-phospho-(1'-sn-glycerol) = an S-1,2-diacyl-sn-glyceryl-L-cysteinyl-[prolipoprotein] + sn-glycerol 1-phosphate + H(+)</text>
        <dbReference type="Rhea" id="RHEA:56712"/>
        <dbReference type="Rhea" id="RHEA-COMP:14679"/>
        <dbReference type="Rhea" id="RHEA-COMP:14680"/>
        <dbReference type="ChEBI" id="CHEBI:15378"/>
        <dbReference type="ChEBI" id="CHEBI:29950"/>
        <dbReference type="ChEBI" id="CHEBI:57685"/>
        <dbReference type="ChEBI" id="CHEBI:64716"/>
        <dbReference type="ChEBI" id="CHEBI:140658"/>
        <dbReference type="EC" id="2.5.1.145"/>
    </reaction>
</comment>
<feature type="transmembrane region" description="Helical" evidence="7">
    <location>
        <begin position="220"/>
        <end position="239"/>
    </location>
</feature>
<evidence type="ECO:0000313" key="9">
    <source>
        <dbReference type="Proteomes" id="UP001597213"/>
    </source>
</evidence>
<accession>A0ABW4R9Y7</accession>
<sequence>MEAAIAFPPISPEIFSVSLFGRELALRWYALAYIVGLIVGWRILVWMMRNPALWGGKAPMRDSEAEELLTWVIVGVILGGRIGFVLFYQFDYYLANPADIFKVWQGGMSFHGGFLGVIVASWLFCRARGIPPLRLADALAVATPVGLGLGRVANFINAELWGRPTTLPWGVIFPGEAAQYCPGFGTPCARHPSQLYEAALEGILLAVVLFAMVRAGQLRWPGRVFGVFLAGYGLARFLVEFVRQADEQFITPDNPLGHVIGSGAVGLSMGQLLSLPMIILGLWFVFRARGPVGSPAGA</sequence>